<dbReference type="STRING" id="1166073.SAMN05192530_101578"/>
<dbReference type="Proteomes" id="UP000198793">
    <property type="component" value="Unassembled WGS sequence"/>
</dbReference>
<dbReference type="AlphaFoldDB" id="A0A1H0D3A8"/>
<proteinExistence type="predicted"/>
<evidence type="ECO:0000313" key="2">
    <source>
        <dbReference type="Proteomes" id="UP000198793"/>
    </source>
</evidence>
<protein>
    <submittedName>
        <fullName evidence="1">Uncharacterized protein</fullName>
    </submittedName>
</protein>
<evidence type="ECO:0000313" key="1">
    <source>
        <dbReference type="EMBL" id="SDN64608.1"/>
    </source>
</evidence>
<gene>
    <name evidence="1" type="ORF">SAMN05192530_101578</name>
</gene>
<dbReference type="EMBL" id="FNIT01000001">
    <property type="protein sequence ID" value="SDN64608.1"/>
    <property type="molecule type" value="Genomic_DNA"/>
</dbReference>
<accession>A0A1H0D3A8</accession>
<keyword evidence="2" id="KW-1185">Reference proteome</keyword>
<reference evidence="1 2" key="1">
    <citation type="submission" date="2016-10" db="EMBL/GenBank/DDBJ databases">
        <authorList>
            <person name="de Groot N.N."/>
        </authorList>
    </citation>
    <scope>NUCLEOTIDE SEQUENCE [LARGE SCALE GENOMIC DNA]</scope>
    <source>
        <strain evidence="2">L7-484,KACC 16230,DSM 25025</strain>
    </source>
</reference>
<organism evidence="1 2">
    <name type="scientific">Aureimonas jatrophae</name>
    <dbReference type="NCBI Taxonomy" id="1166073"/>
    <lineage>
        <taxon>Bacteria</taxon>
        <taxon>Pseudomonadati</taxon>
        <taxon>Pseudomonadota</taxon>
        <taxon>Alphaproteobacteria</taxon>
        <taxon>Hyphomicrobiales</taxon>
        <taxon>Aurantimonadaceae</taxon>
        <taxon>Aureimonas</taxon>
    </lineage>
</organism>
<sequence>MNKRELHDLIKDSVMADAMGLYEACWALPEGEIRDDDLRLRKVVSWGEVASAVLAMIEADEVGLVATAGGIATPVTGDVRQILEDKKNWRPFDQTHGTGYILTDKLRDGS</sequence>
<name>A0A1H0D3A8_9HYPH</name>
<dbReference type="RefSeq" id="WP_090668517.1">
    <property type="nucleotide sequence ID" value="NZ_FNIT01000001.1"/>
</dbReference>